<reference evidence="1 2" key="1">
    <citation type="journal article" date="2020" name="Nature">
        <title>Six reference-quality genomes reveal evolution of bat adaptations.</title>
        <authorList>
            <person name="Jebb D."/>
            <person name="Huang Z."/>
            <person name="Pippel M."/>
            <person name="Hughes G.M."/>
            <person name="Lavrichenko K."/>
            <person name="Devanna P."/>
            <person name="Winkler S."/>
            <person name="Jermiin L.S."/>
            <person name="Skirmuntt E.C."/>
            <person name="Katzourakis A."/>
            <person name="Burkitt-Gray L."/>
            <person name="Ray D.A."/>
            <person name="Sullivan K.A.M."/>
            <person name="Roscito J.G."/>
            <person name="Kirilenko B.M."/>
            <person name="Davalos L.M."/>
            <person name="Corthals A.P."/>
            <person name="Power M.L."/>
            <person name="Jones G."/>
            <person name="Ransome R.D."/>
            <person name="Dechmann D.K.N."/>
            <person name="Locatelli A.G."/>
            <person name="Puechmaille S.J."/>
            <person name="Fedrigo O."/>
            <person name="Jarvis E.D."/>
            <person name="Hiller M."/>
            <person name="Vernes S.C."/>
            <person name="Myers E.W."/>
            <person name="Teeling E.C."/>
        </authorList>
    </citation>
    <scope>NUCLEOTIDE SEQUENCE [LARGE SCALE GENOMIC DNA]</scope>
    <source>
        <strain evidence="1">MRouAeg1</strain>
        <tissue evidence="1">Muscle</tissue>
    </source>
</reference>
<organism evidence="1 2">
    <name type="scientific">Rousettus aegyptiacus</name>
    <name type="common">Egyptian fruit bat</name>
    <name type="synonym">Pteropus aegyptiacus</name>
    <dbReference type="NCBI Taxonomy" id="9407"/>
    <lineage>
        <taxon>Eukaryota</taxon>
        <taxon>Metazoa</taxon>
        <taxon>Chordata</taxon>
        <taxon>Craniata</taxon>
        <taxon>Vertebrata</taxon>
        <taxon>Euteleostomi</taxon>
        <taxon>Mammalia</taxon>
        <taxon>Eutheria</taxon>
        <taxon>Laurasiatheria</taxon>
        <taxon>Chiroptera</taxon>
        <taxon>Yinpterochiroptera</taxon>
        <taxon>Pteropodoidea</taxon>
        <taxon>Pteropodidae</taxon>
        <taxon>Rousettinae</taxon>
        <taxon>Rousettus</taxon>
    </lineage>
</organism>
<dbReference type="Proteomes" id="UP000593571">
    <property type="component" value="Unassembled WGS sequence"/>
</dbReference>
<dbReference type="EMBL" id="JACASE010000001">
    <property type="protein sequence ID" value="KAF6506016.1"/>
    <property type="molecule type" value="Genomic_DNA"/>
</dbReference>
<sequence>MQAGRGEEGSPVYTYMQWLSEVLVGQSSACMLWHPSVLPDRALGGGQHPIDAIVHSQSRGPGRVVQSTHTSSLVGLPEHLHRAPACTIQVEGECKHWHSAASLIRESSLRSQSAIALPTDLH</sequence>
<gene>
    <name evidence="1" type="ORF">HJG63_007873</name>
</gene>
<accession>A0A7J8KAW3</accession>
<comment type="caution">
    <text evidence="1">The sequence shown here is derived from an EMBL/GenBank/DDBJ whole genome shotgun (WGS) entry which is preliminary data.</text>
</comment>
<evidence type="ECO:0000313" key="1">
    <source>
        <dbReference type="EMBL" id="KAF6506016.1"/>
    </source>
</evidence>
<protein>
    <submittedName>
        <fullName evidence="1">Uncharacterized protein</fullName>
    </submittedName>
</protein>
<keyword evidence="2" id="KW-1185">Reference proteome</keyword>
<evidence type="ECO:0000313" key="2">
    <source>
        <dbReference type="Proteomes" id="UP000593571"/>
    </source>
</evidence>
<dbReference type="AlphaFoldDB" id="A0A7J8KAW3"/>
<name>A0A7J8KAW3_ROUAE</name>
<proteinExistence type="predicted"/>